<dbReference type="GO" id="GO:1904680">
    <property type="term" value="F:peptide transmembrane transporter activity"/>
    <property type="evidence" value="ECO:0007669"/>
    <property type="project" value="TreeGrafter"/>
</dbReference>
<dbReference type="EMBL" id="QJOW01000003">
    <property type="protein sequence ID" value="KAB7515242.1"/>
    <property type="molecule type" value="Genomic_DNA"/>
</dbReference>
<dbReference type="Proteomes" id="UP000326302">
    <property type="component" value="Unassembled WGS sequence"/>
</dbReference>
<dbReference type="GO" id="GO:0015833">
    <property type="term" value="P:peptide transport"/>
    <property type="evidence" value="ECO:0007669"/>
    <property type="project" value="TreeGrafter"/>
</dbReference>
<dbReference type="PANTHER" id="PTHR30290">
    <property type="entry name" value="PERIPLASMIC BINDING COMPONENT OF ABC TRANSPORTER"/>
    <property type="match status" value="1"/>
</dbReference>
<sequence>MAEDSEFKRRRFLQATGAAALTASVAGCSSDGGDATATDSGDGGDGSDGGDGGDDGTATPESFDGLDAYPYSANETDVQSAIEVMEEAGYGPDNTFELDWLQYTSPTWLEMANTIRSRLQQAHIEMNISEASFSELLSTTEQGDHEAYTLGWIADYPAPQNFLQLINPQNTVYDAEGTTPNGARLFWSEDAMVDSSVTQYMEDGYSMITSNPGTSDEAQQARDDAVPMMEEALWESAALIPLYSSVTESMWYDYVDFNPAGGMGPSRAKTNNSVNAIEGRDRLSGTSATLSTLDPVASGDTASGAKIMNMFDAPLNYFNGEAQVSNLLVEDYELSDDLTTYTFTLKEGVQFHEDYGEVTAADMVYSLRRLAESSNSSNSSFLTGDLNVVREENDNGEVVPESMAIEQTGDYEFTMELEEPFAFALEIMAYSAFSAVPEGIVGDIEGYEGEMGYEEFSLNNPIGSGPFQFVEWNSGNGGNFTYDTFDDYHGEPASFDGIDLQILTDTNAIFNRFINGNADTGGVPTSQYDPDLVSIEETQGAQELGTYGPVEENDVTYQYARTPTINTFYVGFNLEEVPQPVREAMAYVINREQFVQEVFLSRGSPSYHLTPAPIYPGGGETYRSHWQGN</sequence>
<dbReference type="InterPro" id="IPR039424">
    <property type="entry name" value="SBP_5"/>
</dbReference>
<accession>A0A5N5UG77</accession>
<evidence type="ECO:0000313" key="7">
    <source>
        <dbReference type="EMBL" id="KAB7516296.1"/>
    </source>
</evidence>
<dbReference type="Proteomes" id="UP000326865">
    <property type="component" value="Unassembled WGS sequence"/>
</dbReference>
<feature type="region of interest" description="Disordered" evidence="4">
    <location>
        <begin position="24"/>
        <end position="70"/>
    </location>
</feature>
<accession>A0A5N5UCB1</accession>
<feature type="domain" description="Solute-binding protein family 5" evidence="5">
    <location>
        <begin position="324"/>
        <end position="622"/>
    </location>
</feature>
<protein>
    <submittedName>
        <fullName evidence="8">Peptide ABC transporter substrate-binding protein</fullName>
    </submittedName>
</protein>
<evidence type="ECO:0000313" key="10">
    <source>
        <dbReference type="Proteomes" id="UP000326302"/>
    </source>
</evidence>
<name>A0A5N5UG77_9EURY</name>
<feature type="compositionally biased region" description="Low complexity" evidence="4">
    <location>
        <begin position="24"/>
        <end position="40"/>
    </location>
</feature>
<proteinExistence type="inferred from homology"/>
<comment type="caution">
    <text evidence="8">The sequence shown here is derived from an EMBL/GenBank/DDBJ whole genome shotgun (WGS) entry which is preliminary data.</text>
</comment>
<evidence type="ECO:0000313" key="8">
    <source>
        <dbReference type="EMBL" id="KAB7517716.1"/>
    </source>
</evidence>
<feature type="domain" description="Solute-binding protein family 5" evidence="5">
    <location>
        <begin position="52"/>
        <end position="168"/>
    </location>
</feature>
<dbReference type="EMBL" id="QKKZ01000001">
    <property type="protein sequence ID" value="KAB7516296.1"/>
    <property type="molecule type" value="Genomic_DNA"/>
</dbReference>
<dbReference type="Pfam" id="PF00496">
    <property type="entry name" value="SBP_bac_5"/>
    <property type="match status" value="2"/>
</dbReference>
<reference evidence="9 10" key="1">
    <citation type="submission" date="2019-10" db="EMBL/GenBank/DDBJ databases">
        <title>Unraveling microbial dark matter from salterns through culturing: the case of the genus Halosegnis.</title>
        <authorList>
            <person name="Duran-Viseras A."/>
            <person name="Andrei A.-S."/>
            <person name="Vera-Gargallo B."/>
            <person name="Ghai R."/>
            <person name="Sanchez-Porro C."/>
            <person name="Ventosa A."/>
        </authorList>
    </citation>
    <scope>NUCLEOTIDE SEQUENCE [LARGE SCALE GENOMIC DNA]</scope>
    <source>
        <strain evidence="6 10">F17-44</strain>
        <strain evidence="7 11">F18-79</strain>
        <strain evidence="8 9">F19-13</strain>
    </source>
</reference>
<evidence type="ECO:0000313" key="9">
    <source>
        <dbReference type="Proteomes" id="UP000326207"/>
    </source>
</evidence>
<dbReference type="SUPFAM" id="SSF53850">
    <property type="entry name" value="Periplasmic binding protein-like II"/>
    <property type="match status" value="2"/>
</dbReference>
<keyword evidence="3" id="KW-0732">Signal</keyword>
<organism evidence="8 9">
    <name type="scientific">Halosegnis rubeus</name>
    <dbReference type="NCBI Taxonomy" id="2212850"/>
    <lineage>
        <taxon>Archaea</taxon>
        <taxon>Methanobacteriati</taxon>
        <taxon>Methanobacteriota</taxon>
        <taxon>Stenosarchaea group</taxon>
        <taxon>Halobacteria</taxon>
        <taxon>Halobacteriales</taxon>
        <taxon>Natronomonadaceae</taxon>
        <taxon>Halosegnis</taxon>
    </lineage>
</organism>
<dbReference type="PANTHER" id="PTHR30290:SF9">
    <property type="entry name" value="OLIGOPEPTIDE-BINDING PROTEIN APPA"/>
    <property type="match status" value="1"/>
</dbReference>
<evidence type="ECO:0000313" key="6">
    <source>
        <dbReference type="EMBL" id="KAB7515242.1"/>
    </source>
</evidence>
<gene>
    <name evidence="7" type="ORF">DM867_03975</name>
    <name evidence="6" type="ORF">DMP03_08355</name>
    <name evidence="8" type="ORF">DP108_09145</name>
</gene>
<dbReference type="RefSeq" id="WP_152120244.1">
    <property type="nucleotide sequence ID" value="NZ_QJOW01000003.1"/>
</dbReference>
<dbReference type="PROSITE" id="PS51318">
    <property type="entry name" value="TAT"/>
    <property type="match status" value="1"/>
</dbReference>
<keyword evidence="2" id="KW-0813">Transport</keyword>
<comment type="similarity">
    <text evidence="1">Belongs to the bacterial solute-binding protein 5 family.</text>
</comment>
<dbReference type="Proteomes" id="UP000326207">
    <property type="component" value="Unassembled WGS sequence"/>
</dbReference>
<dbReference type="AlphaFoldDB" id="A0A5N5UG77"/>
<evidence type="ECO:0000256" key="1">
    <source>
        <dbReference type="ARBA" id="ARBA00005695"/>
    </source>
</evidence>
<accession>A0A5N5UC99</accession>
<dbReference type="CDD" id="cd00995">
    <property type="entry name" value="PBP2_NikA_DppA_OppA_like"/>
    <property type="match status" value="1"/>
</dbReference>
<dbReference type="InterPro" id="IPR000914">
    <property type="entry name" value="SBP_5_dom"/>
</dbReference>
<dbReference type="OrthoDB" id="194307at2157"/>
<feature type="compositionally biased region" description="Gly residues" evidence="4">
    <location>
        <begin position="41"/>
        <end position="50"/>
    </location>
</feature>
<keyword evidence="11" id="KW-1185">Reference proteome</keyword>
<evidence type="ECO:0000256" key="2">
    <source>
        <dbReference type="ARBA" id="ARBA00022448"/>
    </source>
</evidence>
<dbReference type="EMBL" id="QMDY01000004">
    <property type="protein sequence ID" value="KAB7517716.1"/>
    <property type="molecule type" value="Genomic_DNA"/>
</dbReference>
<dbReference type="InterPro" id="IPR006311">
    <property type="entry name" value="TAT_signal"/>
</dbReference>
<evidence type="ECO:0000256" key="3">
    <source>
        <dbReference type="ARBA" id="ARBA00022729"/>
    </source>
</evidence>
<dbReference type="Gene3D" id="3.40.190.10">
    <property type="entry name" value="Periplasmic binding protein-like II"/>
    <property type="match status" value="1"/>
</dbReference>
<evidence type="ECO:0000313" key="11">
    <source>
        <dbReference type="Proteomes" id="UP000326865"/>
    </source>
</evidence>
<evidence type="ECO:0000259" key="5">
    <source>
        <dbReference type="Pfam" id="PF00496"/>
    </source>
</evidence>
<dbReference type="Gene3D" id="3.10.105.10">
    <property type="entry name" value="Dipeptide-binding Protein, Domain 3"/>
    <property type="match status" value="2"/>
</dbReference>
<evidence type="ECO:0000256" key="4">
    <source>
        <dbReference type="SAM" id="MobiDB-lite"/>
    </source>
</evidence>